<dbReference type="Proteomes" id="UP000618445">
    <property type="component" value="Unassembled WGS sequence"/>
</dbReference>
<name>A0ABR8C5B0_9CYAN</name>
<evidence type="ECO:0000313" key="2">
    <source>
        <dbReference type="EMBL" id="MBD2315819.1"/>
    </source>
</evidence>
<dbReference type="PROSITE" id="PS51387">
    <property type="entry name" value="FAD_PCMH"/>
    <property type="match status" value="1"/>
</dbReference>
<dbReference type="Pfam" id="PF01565">
    <property type="entry name" value="FAD_binding_4"/>
    <property type="match status" value="1"/>
</dbReference>
<accession>A0ABR8C5B0</accession>
<evidence type="ECO:0000313" key="3">
    <source>
        <dbReference type="Proteomes" id="UP000618445"/>
    </source>
</evidence>
<dbReference type="PANTHER" id="PTHR11748:SF119">
    <property type="entry name" value="D-2-HYDROXYGLUTARATE DEHYDROGENASE"/>
    <property type="match status" value="1"/>
</dbReference>
<dbReference type="InterPro" id="IPR006094">
    <property type="entry name" value="Oxid_FAD_bind_N"/>
</dbReference>
<feature type="domain" description="FAD-binding PCMH-type" evidence="1">
    <location>
        <begin position="42"/>
        <end position="215"/>
    </location>
</feature>
<dbReference type="EMBL" id="JACJQY010000003">
    <property type="protein sequence ID" value="MBD2315819.1"/>
    <property type="molecule type" value="Genomic_DNA"/>
</dbReference>
<dbReference type="Gene3D" id="3.30.465.10">
    <property type="match status" value="1"/>
</dbReference>
<dbReference type="RefSeq" id="WP_190576194.1">
    <property type="nucleotide sequence ID" value="NZ_CAWPQU010000023.1"/>
</dbReference>
<sequence>MQISLDNLLEELSGLETITNPTQVAKLSEDYAHFSPVLIPLLAGKVGDVVVRPSNESEVLRIAKTCVKYQIPLTVRGSGTGNYGQCTPLMGGVILETSRLQEIKWIKAGLACVETGVKMVTLDKKAQEIGWESRMVPSTVRSATVGGFIAGGSGGIGSVLYGQLRDRGNLRAVRVVTLEDEPRVIELRGDDVQKVAHAYGTNGIITELEVPLAPAYGWAEYVVRFADFMTAARFGQALGNSDGIIKKMISVHSAPISNYFTALQSYIPTDSHCALVLVAESDREPFKSLIQEFKGEICYEKSPQEASKGISLVEFSWNHTTLHARAADASLTYLQSLFLNDPKLELVQQMYKHFGDEVMMHLEFIKVNGVVIPAAIQVVRFTTVDRLNEIIEYHESQGVFIANPHTYILEDGGMKTIDYDQLNFKRQVDPYGLMNPDKMKGWQIK</sequence>
<keyword evidence="3" id="KW-1185">Reference proteome</keyword>
<dbReference type="InterPro" id="IPR016169">
    <property type="entry name" value="FAD-bd_PCMH_sub2"/>
</dbReference>
<dbReference type="InterPro" id="IPR036318">
    <property type="entry name" value="FAD-bd_PCMH-like_sf"/>
</dbReference>
<organism evidence="2 3">
    <name type="scientific">Phormidium tenue FACHB-1050</name>
    <dbReference type="NCBI Taxonomy" id="2692857"/>
    <lineage>
        <taxon>Bacteria</taxon>
        <taxon>Bacillati</taxon>
        <taxon>Cyanobacteriota</taxon>
        <taxon>Cyanophyceae</taxon>
        <taxon>Oscillatoriophycideae</taxon>
        <taxon>Oscillatoriales</taxon>
        <taxon>Oscillatoriaceae</taxon>
        <taxon>Phormidium</taxon>
    </lineage>
</organism>
<dbReference type="PANTHER" id="PTHR11748">
    <property type="entry name" value="D-LACTATE DEHYDROGENASE"/>
    <property type="match status" value="1"/>
</dbReference>
<gene>
    <name evidence="2" type="ORF">H6G05_03025</name>
</gene>
<dbReference type="InterPro" id="IPR016166">
    <property type="entry name" value="FAD-bd_PCMH"/>
</dbReference>
<protein>
    <submittedName>
        <fullName evidence="2">FAD-binding oxidoreductase</fullName>
    </submittedName>
</protein>
<dbReference type="SUPFAM" id="SSF56176">
    <property type="entry name" value="FAD-binding/transporter-associated domain-like"/>
    <property type="match status" value="1"/>
</dbReference>
<reference evidence="2 3" key="1">
    <citation type="journal article" date="2020" name="ISME J.">
        <title>Comparative genomics reveals insights into cyanobacterial evolution and habitat adaptation.</title>
        <authorList>
            <person name="Chen M.Y."/>
            <person name="Teng W.K."/>
            <person name="Zhao L."/>
            <person name="Hu C.X."/>
            <person name="Zhou Y.K."/>
            <person name="Han B.P."/>
            <person name="Song L.R."/>
            <person name="Shu W.S."/>
        </authorList>
    </citation>
    <scope>NUCLEOTIDE SEQUENCE [LARGE SCALE GENOMIC DNA]</scope>
    <source>
        <strain evidence="2 3">FACHB-1050</strain>
    </source>
</reference>
<proteinExistence type="predicted"/>
<comment type="caution">
    <text evidence="2">The sequence shown here is derived from an EMBL/GenBank/DDBJ whole genome shotgun (WGS) entry which is preliminary data.</text>
</comment>
<evidence type="ECO:0000259" key="1">
    <source>
        <dbReference type="PROSITE" id="PS51387"/>
    </source>
</evidence>